<keyword evidence="1" id="KW-1133">Transmembrane helix</keyword>
<keyword evidence="3" id="KW-1185">Reference proteome</keyword>
<evidence type="ECO:0000313" key="2">
    <source>
        <dbReference type="EMBL" id="PKS09094.1"/>
    </source>
</evidence>
<feature type="transmembrane region" description="Helical" evidence="1">
    <location>
        <begin position="136"/>
        <end position="157"/>
    </location>
</feature>
<accession>A0A2N3N9L0</accession>
<protein>
    <submittedName>
        <fullName evidence="2">Uncharacterized protein</fullName>
    </submittedName>
</protein>
<gene>
    <name evidence="2" type="ORF">jhhlp_003708</name>
</gene>
<proteinExistence type="predicted"/>
<evidence type="ECO:0000256" key="1">
    <source>
        <dbReference type="SAM" id="Phobius"/>
    </source>
</evidence>
<organism evidence="2 3">
    <name type="scientific">Lomentospora prolificans</name>
    <dbReference type="NCBI Taxonomy" id="41688"/>
    <lineage>
        <taxon>Eukaryota</taxon>
        <taxon>Fungi</taxon>
        <taxon>Dikarya</taxon>
        <taxon>Ascomycota</taxon>
        <taxon>Pezizomycotina</taxon>
        <taxon>Sordariomycetes</taxon>
        <taxon>Hypocreomycetidae</taxon>
        <taxon>Microascales</taxon>
        <taxon>Microascaceae</taxon>
        <taxon>Lomentospora</taxon>
    </lineage>
</organism>
<evidence type="ECO:0000313" key="3">
    <source>
        <dbReference type="Proteomes" id="UP000233524"/>
    </source>
</evidence>
<dbReference type="InParanoid" id="A0A2N3N9L0"/>
<name>A0A2N3N9L0_9PEZI</name>
<reference evidence="2 3" key="1">
    <citation type="journal article" date="2017" name="G3 (Bethesda)">
        <title>First Draft Genome Sequence of the Pathogenic Fungus Lomentospora prolificans (Formerly Scedosporium prolificans).</title>
        <authorList>
            <person name="Luo R."/>
            <person name="Zimin A."/>
            <person name="Workman R."/>
            <person name="Fan Y."/>
            <person name="Pertea G."/>
            <person name="Grossman N."/>
            <person name="Wear M.P."/>
            <person name="Jia B."/>
            <person name="Miller H."/>
            <person name="Casadevall A."/>
            <person name="Timp W."/>
            <person name="Zhang S.X."/>
            <person name="Salzberg S.L."/>
        </authorList>
    </citation>
    <scope>NUCLEOTIDE SEQUENCE [LARGE SCALE GENOMIC DNA]</scope>
    <source>
        <strain evidence="2 3">JHH-5317</strain>
    </source>
</reference>
<comment type="caution">
    <text evidence="2">The sequence shown here is derived from an EMBL/GenBank/DDBJ whole genome shotgun (WGS) entry which is preliminary data.</text>
</comment>
<dbReference type="OrthoDB" id="5343688at2759"/>
<feature type="transmembrane region" description="Helical" evidence="1">
    <location>
        <begin position="163"/>
        <end position="185"/>
    </location>
</feature>
<dbReference type="InterPro" id="IPR016181">
    <property type="entry name" value="Acyl_CoA_acyltransferase"/>
</dbReference>
<keyword evidence="1" id="KW-0472">Membrane</keyword>
<dbReference type="EMBL" id="NLAX01000010">
    <property type="protein sequence ID" value="PKS09094.1"/>
    <property type="molecule type" value="Genomic_DNA"/>
</dbReference>
<dbReference type="AlphaFoldDB" id="A0A2N3N9L0"/>
<dbReference type="SUPFAM" id="SSF55729">
    <property type="entry name" value="Acyl-CoA N-acyltransferases (Nat)"/>
    <property type="match status" value="1"/>
</dbReference>
<feature type="non-terminal residue" evidence="2">
    <location>
        <position position="1"/>
    </location>
</feature>
<keyword evidence="1" id="KW-0812">Transmembrane</keyword>
<sequence length="334" mass="36264">LICVRATNTMESHHHITVRELDLSACHPTSIVDKINAVPALKTSTAFFTFLRANLALNHSALSSQTNTPLLEPTITCVPSSPSPLGATTPLVPLELDDDIPPLSLEVLTDDDDKTDALQLVADSVGEQRKEAAVSLATNPVCVVGLVTTMALSYRYYHGVSGNLPMAIVVCGALVVGYLVAAYYLTAGYNRLAQEVIPSWMSSGDCRRDMVLAARKGNEIIAALILTLEPSFTQMSRRRGRHASLRGGRCVIKAWTTAKAHRGEGVGVDLLTKAAKLTREKCGRDAAIGFAKEHVHSTMILPEMFNGSFRKREMKATKLLDEVLADIDNSRKKR</sequence>
<dbReference type="Proteomes" id="UP000233524">
    <property type="component" value="Unassembled WGS sequence"/>
</dbReference>
<dbReference type="VEuPathDB" id="FungiDB:jhhlp_003708"/>